<evidence type="ECO:0000256" key="6">
    <source>
        <dbReference type="ARBA" id="ARBA00047199"/>
    </source>
</evidence>
<sequence>MKLMTKSKFDTLKIHAGYDPKDHHFASSVPVYQTAAFGLENTATADKIVTGKLAGRYDYSRDGNPTVRVFEERIAALDGGVDAVAVGSGMAAISYTILNVAENGGRIIAPRNIYGSSLDEFRTFFPKFGINFDFVDDINDFKTVKHLIGEDTKAIYVESVANPSTEIADLEKLAEIAHAACIPLIVDNTFPTPYLLRPFEHGADIIVYSSTKGINGHGNVISGLIVDHGTFNWDNPKFPQFSELEFTLGDEDLHKQESFVSKFGQQAFIKRIRMKYLRLLGAVLEPVDAYLILLGLETISERLDREVASATKIAEFLSTNEHVKKVFYSGIEKDNLLVKKYFPKGVGGILSFELAGNIKNVATLIDNVHVFSYLPNIGDSRSLIVNPTRTTHREVPKKVRESQGLNDQVLRLSIGLENVDDLIEDLDQAIEKAFE</sequence>
<comment type="catalytic activity">
    <reaction evidence="7">
        <text>L-homocysteine + H2O = 2-oxobutanoate + hydrogen sulfide + NH4(+) + H(+)</text>
        <dbReference type="Rhea" id="RHEA:14501"/>
        <dbReference type="ChEBI" id="CHEBI:15377"/>
        <dbReference type="ChEBI" id="CHEBI:15378"/>
        <dbReference type="ChEBI" id="CHEBI:16763"/>
        <dbReference type="ChEBI" id="CHEBI:28938"/>
        <dbReference type="ChEBI" id="CHEBI:29919"/>
        <dbReference type="ChEBI" id="CHEBI:58199"/>
        <dbReference type="EC" id="4.4.1.2"/>
    </reaction>
    <physiologicalReaction direction="left-to-right" evidence="7">
        <dbReference type="Rhea" id="RHEA:14502"/>
    </physiologicalReaction>
</comment>
<dbReference type="InterPro" id="IPR015424">
    <property type="entry name" value="PyrdxlP-dep_Trfase"/>
</dbReference>
<dbReference type="GO" id="GO:0005737">
    <property type="term" value="C:cytoplasm"/>
    <property type="evidence" value="ECO:0007669"/>
    <property type="project" value="TreeGrafter"/>
</dbReference>
<dbReference type="InterPro" id="IPR015422">
    <property type="entry name" value="PyrdxlP-dep_Trfase_small"/>
</dbReference>
<keyword evidence="4 9" id="KW-0663">Pyridoxal phosphate</keyword>
<evidence type="ECO:0000256" key="2">
    <source>
        <dbReference type="ARBA" id="ARBA00009077"/>
    </source>
</evidence>
<dbReference type="AlphaFoldDB" id="A0A0R2IRL5"/>
<protein>
    <recommendedName>
        <fullName evidence="5">homocysteine desulfhydrase</fullName>
        <ecNumber evidence="5">4.4.1.2</ecNumber>
    </recommendedName>
    <alternativeName>
        <fullName evidence="6">Homocysteine desulfhydrase</fullName>
    </alternativeName>
</protein>
<dbReference type="GO" id="GO:0006535">
    <property type="term" value="P:cysteine biosynthetic process from serine"/>
    <property type="evidence" value="ECO:0007669"/>
    <property type="project" value="TreeGrafter"/>
</dbReference>
<dbReference type="GO" id="GO:0018826">
    <property type="term" value="F:methionine gamma-lyase activity"/>
    <property type="evidence" value="ECO:0007669"/>
    <property type="project" value="UniProtKB-EC"/>
</dbReference>
<proteinExistence type="inferred from homology"/>
<evidence type="ECO:0000256" key="5">
    <source>
        <dbReference type="ARBA" id="ARBA00047175"/>
    </source>
</evidence>
<dbReference type="GO" id="GO:0004124">
    <property type="term" value="F:cysteine synthase activity"/>
    <property type="evidence" value="ECO:0007669"/>
    <property type="project" value="TreeGrafter"/>
</dbReference>
<dbReference type="CDD" id="cd00614">
    <property type="entry name" value="CGS_like"/>
    <property type="match status" value="1"/>
</dbReference>
<comment type="catalytic activity">
    <reaction evidence="8">
        <text>L-methionine + H2O = methanethiol + 2-oxobutanoate + NH4(+)</text>
        <dbReference type="Rhea" id="RHEA:23800"/>
        <dbReference type="ChEBI" id="CHEBI:15377"/>
        <dbReference type="ChEBI" id="CHEBI:16007"/>
        <dbReference type="ChEBI" id="CHEBI:16763"/>
        <dbReference type="ChEBI" id="CHEBI:28938"/>
        <dbReference type="ChEBI" id="CHEBI:57844"/>
        <dbReference type="EC" id="4.4.1.11"/>
    </reaction>
    <physiologicalReaction direction="left-to-right" evidence="8">
        <dbReference type="Rhea" id="RHEA:23801"/>
    </physiologicalReaction>
</comment>
<evidence type="ECO:0000256" key="1">
    <source>
        <dbReference type="ARBA" id="ARBA00001933"/>
    </source>
</evidence>
<dbReference type="InterPro" id="IPR015421">
    <property type="entry name" value="PyrdxlP-dep_Trfase_major"/>
</dbReference>
<evidence type="ECO:0000256" key="9">
    <source>
        <dbReference type="PIRSR" id="PIRSR001434-2"/>
    </source>
</evidence>
<dbReference type="EMBL" id="JQBR01000015">
    <property type="protein sequence ID" value="KRN64908.1"/>
    <property type="molecule type" value="Genomic_DNA"/>
</dbReference>
<dbReference type="PIRSF" id="PIRSF001434">
    <property type="entry name" value="CGS"/>
    <property type="match status" value="1"/>
</dbReference>
<dbReference type="GO" id="GO:0003961">
    <property type="term" value="F:O-acetylhomoserine aminocarboxypropyltransferase activity"/>
    <property type="evidence" value="ECO:0007669"/>
    <property type="project" value="TreeGrafter"/>
</dbReference>
<dbReference type="SUPFAM" id="SSF53383">
    <property type="entry name" value="PLP-dependent transferases"/>
    <property type="match status" value="1"/>
</dbReference>
<dbReference type="Pfam" id="PF01053">
    <property type="entry name" value="Cys_Met_Meta_PP"/>
    <property type="match status" value="1"/>
</dbReference>
<keyword evidence="3" id="KW-0808">Transferase</keyword>
<name>A0A0R2IRL5_9LACO</name>
<dbReference type="InterPro" id="IPR000277">
    <property type="entry name" value="Cys/Met-Metab_PyrdxlP-dep_enz"/>
</dbReference>
<evidence type="ECO:0000256" key="3">
    <source>
        <dbReference type="ARBA" id="ARBA00022679"/>
    </source>
</evidence>
<dbReference type="Gene3D" id="3.40.640.10">
    <property type="entry name" value="Type I PLP-dependent aspartate aminotransferase-like (Major domain)"/>
    <property type="match status" value="1"/>
</dbReference>
<comment type="caution">
    <text evidence="11">The sequence shown here is derived from an EMBL/GenBank/DDBJ whole genome shotgun (WGS) entry which is preliminary data.</text>
</comment>
<dbReference type="GO" id="GO:0030170">
    <property type="term" value="F:pyridoxal phosphate binding"/>
    <property type="evidence" value="ECO:0007669"/>
    <property type="project" value="InterPro"/>
</dbReference>
<evidence type="ECO:0000256" key="4">
    <source>
        <dbReference type="ARBA" id="ARBA00022898"/>
    </source>
</evidence>
<dbReference type="GO" id="GO:0071269">
    <property type="term" value="P:L-homocysteine biosynthetic process"/>
    <property type="evidence" value="ECO:0007669"/>
    <property type="project" value="TreeGrafter"/>
</dbReference>
<dbReference type="GO" id="GO:0047982">
    <property type="term" value="F:homocysteine desulfhydrase activity"/>
    <property type="evidence" value="ECO:0007669"/>
    <property type="project" value="UniProtKB-EC"/>
</dbReference>
<dbReference type="FunFam" id="3.40.640.10:FF:000046">
    <property type="entry name" value="Cystathionine gamma-lyase"/>
    <property type="match status" value="1"/>
</dbReference>
<evidence type="ECO:0000313" key="11">
    <source>
        <dbReference type="EMBL" id="KRN64908.1"/>
    </source>
</evidence>
<keyword evidence="12" id="KW-1185">Reference proteome</keyword>
<dbReference type="PANTHER" id="PTHR43797:SF2">
    <property type="entry name" value="HOMOCYSTEINE_CYSTEINE SYNTHASE"/>
    <property type="match status" value="1"/>
</dbReference>
<dbReference type="GO" id="GO:0019346">
    <property type="term" value="P:transsulfuration"/>
    <property type="evidence" value="ECO:0007669"/>
    <property type="project" value="InterPro"/>
</dbReference>
<dbReference type="EC" id="4.4.1.2" evidence="5"/>
<gene>
    <name evidence="11" type="ORF">IV80_GL000605</name>
</gene>
<evidence type="ECO:0000256" key="8">
    <source>
        <dbReference type="ARBA" id="ARBA00052699"/>
    </source>
</evidence>
<evidence type="ECO:0000256" key="10">
    <source>
        <dbReference type="RuleBase" id="RU362118"/>
    </source>
</evidence>
<evidence type="ECO:0000256" key="7">
    <source>
        <dbReference type="ARBA" id="ARBA00048780"/>
    </source>
</evidence>
<organism evidence="11 12">
    <name type="scientific">Pediococcus cellicola</name>
    <dbReference type="NCBI Taxonomy" id="319652"/>
    <lineage>
        <taxon>Bacteria</taxon>
        <taxon>Bacillati</taxon>
        <taxon>Bacillota</taxon>
        <taxon>Bacilli</taxon>
        <taxon>Lactobacillales</taxon>
        <taxon>Lactobacillaceae</taxon>
        <taxon>Pediococcus</taxon>
    </lineage>
</organism>
<dbReference type="InterPro" id="IPR006235">
    <property type="entry name" value="OAc-hSer/O-AcSer_sulfhydrylase"/>
</dbReference>
<dbReference type="PATRIC" id="fig|319652.3.peg.612"/>
<dbReference type="Gene3D" id="3.90.1150.10">
    <property type="entry name" value="Aspartate Aminotransferase, domain 1"/>
    <property type="match status" value="1"/>
</dbReference>
<feature type="modified residue" description="N6-(pyridoxal phosphate)lysine" evidence="9">
    <location>
        <position position="212"/>
    </location>
</feature>
<dbReference type="STRING" id="319652.IV80_GL000605"/>
<comment type="cofactor">
    <cofactor evidence="1 10">
        <name>pyridoxal 5'-phosphate</name>
        <dbReference type="ChEBI" id="CHEBI:597326"/>
    </cofactor>
</comment>
<dbReference type="Proteomes" id="UP000051568">
    <property type="component" value="Unassembled WGS sequence"/>
</dbReference>
<comment type="similarity">
    <text evidence="2 10">Belongs to the trans-sulfuration enzymes family.</text>
</comment>
<accession>A0A0R2IRL5</accession>
<evidence type="ECO:0000313" key="12">
    <source>
        <dbReference type="Proteomes" id="UP000051568"/>
    </source>
</evidence>
<reference evidence="11 12" key="1">
    <citation type="journal article" date="2015" name="Genome Announc.">
        <title>Expanding the biotechnology potential of lactobacilli through comparative genomics of 213 strains and associated genera.</title>
        <authorList>
            <person name="Sun Z."/>
            <person name="Harris H.M."/>
            <person name="McCann A."/>
            <person name="Guo C."/>
            <person name="Argimon S."/>
            <person name="Zhang W."/>
            <person name="Yang X."/>
            <person name="Jeffery I.B."/>
            <person name="Cooney J.C."/>
            <person name="Kagawa T.F."/>
            <person name="Liu W."/>
            <person name="Song Y."/>
            <person name="Salvetti E."/>
            <person name="Wrobel A."/>
            <person name="Rasinkangas P."/>
            <person name="Parkhill J."/>
            <person name="Rea M.C."/>
            <person name="O'Sullivan O."/>
            <person name="Ritari J."/>
            <person name="Douillard F.P."/>
            <person name="Paul Ross R."/>
            <person name="Yang R."/>
            <person name="Briner A.E."/>
            <person name="Felis G.E."/>
            <person name="de Vos W.M."/>
            <person name="Barrangou R."/>
            <person name="Klaenhammer T.R."/>
            <person name="Caufield P.W."/>
            <person name="Cui Y."/>
            <person name="Zhang H."/>
            <person name="O'Toole P.W."/>
        </authorList>
    </citation>
    <scope>NUCLEOTIDE SEQUENCE [LARGE SCALE GENOMIC DNA]</scope>
    <source>
        <strain evidence="11 12">DSM 17757</strain>
    </source>
</reference>
<dbReference type="PANTHER" id="PTHR43797">
    <property type="entry name" value="HOMOCYSTEINE/CYSTEINE SYNTHASE"/>
    <property type="match status" value="1"/>
</dbReference>